<reference evidence="1" key="1">
    <citation type="submission" date="2015-07" db="EMBL/GenBank/DDBJ databases">
        <title>Transcriptome Assembly of Anthurium amnicola.</title>
        <authorList>
            <person name="Suzuki J."/>
        </authorList>
    </citation>
    <scope>NUCLEOTIDE SEQUENCE</scope>
</reference>
<name>A0A1D1YKZ4_9ARAE</name>
<organism evidence="1">
    <name type="scientific">Anthurium amnicola</name>
    <dbReference type="NCBI Taxonomy" id="1678845"/>
    <lineage>
        <taxon>Eukaryota</taxon>
        <taxon>Viridiplantae</taxon>
        <taxon>Streptophyta</taxon>
        <taxon>Embryophyta</taxon>
        <taxon>Tracheophyta</taxon>
        <taxon>Spermatophyta</taxon>
        <taxon>Magnoliopsida</taxon>
        <taxon>Liliopsida</taxon>
        <taxon>Araceae</taxon>
        <taxon>Pothoideae</taxon>
        <taxon>Potheae</taxon>
        <taxon>Anthurium</taxon>
    </lineage>
</organism>
<protein>
    <submittedName>
        <fullName evidence="1">Scarecrow-like protein 18</fullName>
    </submittedName>
</protein>
<accession>A0A1D1YKZ4</accession>
<gene>
    <name evidence="1" type="primary">SCL18_1</name>
    <name evidence="1" type="ORF">g.34267</name>
</gene>
<proteinExistence type="predicted"/>
<feature type="non-terminal residue" evidence="1">
    <location>
        <position position="199"/>
    </location>
</feature>
<dbReference type="AlphaFoldDB" id="A0A1D1YKZ4"/>
<dbReference type="EMBL" id="GDJX01012648">
    <property type="protein sequence ID" value="JAT55288.1"/>
    <property type="molecule type" value="Transcribed_RNA"/>
</dbReference>
<sequence length="199" mass="23245">MAGIEYHHHHQNQSIEFQQQSPIEENDILFVPSSQLTESPIENSIYYEGGDNFINQEFCYYYYNNQLTPEEQAMFGVTYNNDNNELYINDQVNSVITWSSELELQDHMNQFPYLYNDIIENGNFDTYNPFVGQSPIYEDPDSIPTIGANLLLTQPLSEVTQNVIENQQQFNQYNWCDLSSFQDTQQFIIDTNISTKIAE</sequence>
<evidence type="ECO:0000313" key="1">
    <source>
        <dbReference type="EMBL" id="JAT55288.1"/>
    </source>
</evidence>